<keyword evidence="1" id="KW-0808">Transferase</keyword>
<dbReference type="PANTHER" id="PTHR43792:SF8">
    <property type="entry name" value="[RIBOSOMAL PROTEIN US5]-ALANINE N-ACETYLTRANSFERASE"/>
    <property type="match status" value="1"/>
</dbReference>
<keyword evidence="6" id="KW-1185">Reference proteome</keyword>
<protein>
    <submittedName>
        <fullName evidence="5">GNAT family N-acetyltransferase</fullName>
    </submittedName>
</protein>
<comment type="caution">
    <text evidence="5">The sequence shown here is derived from an EMBL/GenBank/DDBJ whole genome shotgun (WGS) entry which is preliminary data.</text>
</comment>
<dbReference type="PANTHER" id="PTHR43792">
    <property type="entry name" value="GNAT FAMILY, PUTATIVE (AFU_ORTHOLOGUE AFUA_3G00765)-RELATED-RELATED"/>
    <property type="match status" value="1"/>
</dbReference>
<dbReference type="AlphaFoldDB" id="A0A926IET3"/>
<dbReference type="InterPro" id="IPR016181">
    <property type="entry name" value="Acyl_CoA_acyltransferase"/>
</dbReference>
<name>A0A926IET3_9FIRM</name>
<proteinExistence type="inferred from homology"/>
<evidence type="ECO:0000256" key="2">
    <source>
        <dbReference type="ARBA" id="ARBA00023315"/>
    </source>
</evidence>
<dbReference type="GO" id="GO:0005737">
    <property type="term" value="C:cytoplasm"/>
    <property type="evidence" value="ECO:0007669"/>
    <property type="project" value="TreeGrafter"/>
</dbReference>
<dbReference type="SUPFAM" id="SSF55729">
    <property type="entry name" value="Acyl-CoA N-acyltransferases (Nat)"/>
    <property type="match status" value="1"/>
</dbReference>
<organism evidence="5 6">
    <name type="scientific">Paratissierella segnis</name>
    <dbReference type="NCBI Taxonomy" id="2763679"/>
    <lineage>
        <taxon>Bacteria</taxon>
        <taxon>Bacillati</taxon>
        <taxon>Bacillota</taxon>
        <taxon>Tissierellia</taxon>
        <taxon>Tissierellales</taxon>
        <taxon>Tissierellaceae</taxon>
        <taxon>Paratissierella</taxon>
    </lineage>
</organism>
<feature type="domain" description="N-acetyltransferase" evidence="4">
    <location>
        <begin position="1"/>
        <end position="123"/>
    </location>
</feature>
<accession>A0A926IET3</accession>
<evidence type="ECO:0000256" key="3">
    <source>
        <dbReference type="ARBA" id="ARBA00038502"/>
    </source>
</evidence>
<dbReference type="InterPro" id="IPR000182">
    <property type="entry name" value="GNAT_dom"/>
</dbReference>
<evidence type="ECO:0000313" key="6">
    <source>
        <dbReference type="Proteomes" id="UP000601171"/>
    </source>
</evidence>
<comment type="similarity">
    <text evidence="3">Belongs to the acetyltransferase family. RimJ subfamily.</text>
</comment>
<dbReference type="InterPro" id="IPR051531">
    <property type="entry name" value="N-acetyltransferase"/>
</dbReference>
<dbReference type="GO" id="GO:0008999">
    <property type="term" value="F:protein-N-terminal-alanine acetyltransferase activity"/>
    <property type="evidence" value="ECO:0007669"/>
    <property type="project" value="TreeGrafter"/>
</dbReference>
<dbReference type="Pfam" id="PF13302">
    <property type="entry name" value="Acetyltransf_3"/>
    <property type="match status" value="1"/>
</dbReference>
<dbReference type="PROSITE" id="PS51186">
    <property type="entry name" value="GNAT"/>
    <property type="match status" value="1"/>
</dbReference>
<dbReference type="Gene3D" id="3.40.630.30">
    <property type="match status" value="1"/>
</dbReference>
<keyword evidence="2" id="KW-0012">Acyltransferase</keyword>
<reference evidence="5" key="1">
    <citation type="submission" date="2020-08" db="EMBL/GenBank/DDBJ databases">
        <title>Genome public.</title>
        <authorList>
            <person name="Liu C."/>
            <person name="Sun Q."/>
        </authorList>
    </citation>
    <scope>NUCLEOTIDE SEQUENCE</scope>
    <source>
        <strain evidence="5">BX21</strain>
    </source>
</reference>
<evidence type="ECO:0000256" key="1">
    <source>
        <dbReference type="ARBA" id="ARBA00022679"/>
    </source>
</evidence>
<gene>
    <name evidence="5" type="ORF">H8707_05685</name>
</gene>
<evidence type="ECO:0000313" key="5">
    <source>
        <dbReference type="EMBL" id="MBC8587727.1"/>
    </source>
</evidence>
<evidence type="ECO:0000259" key="4">
    <source>
        <dbReference type="PROSITE" id="PS51186"/>
    </source>
</evidence>
<sequence>MSLIENKNLLTLWIFKKNDENRIIGSIGFSNMVWGVFLSCYLGYKLDKDEINQGYMTEAIKKGIDIVFSEYGLHRIEANIIPRNKRSLKVTEKLGFYNEGTAYKYLKINGIWEDHIHMVLLNDKV</sequence>
<dbReference type="Proteomes" id="UP000601171">
    <property type="component" value="Unassembled WGS sequence"/>
</dbReference>
<dbReference type="EMBL" id="JACRTG010000016">
    <property type="protein sequence ID" value="MBC8587727.1"/>
    <property type="molecule type" value="Genomic_DNA"/>
</dbReference>